<dbReference type="Gene3D" id="1.20.1440.340">
    <property type="match status" value="1"/>
</dbReference>
<evidence type="ECO:0000256" key="6">
    <source>
        <dbReference type="ARBA" id="ARBA00022912"/>
    </source>
</evidence>
<dbReference type="EMBL" id="NIRI02000056">
    <property type="protein sequence ID" value="KAG5443949.1"/>
    <property type="molecule type" value="Genomic_DNA"/>
</dbReference>
<dbReference type="Gene3D" id="3.60.40.10">
    <property type="entry name" value="PPM-type phosphatase domain"/>
    <property type="match status" value="1"/>
</dbReference>
<evidence type="ECO:0000256" key="1">
    <source>
        <dbReference type="ARBA" id="ARBA00006566"/>
    </source>
</evidence>
<dbReference type="InterPro" id="IPR006204">
    <property type="entry name" value="GHMP_kinase_N_dom"/>
</dbReference>
<evidence type="ECO:0000256" key="4">
    <source>
        <dbReference type="ARBA" id="ARBA00022801"/>
    </source>
</evidence>
<dbReference type="Proteomes" id="UP000286415">
    <property type="component" value="Unassembled WGS sequence"/>
</dbReference>
<reference evidence="9 10" key="1">
    <citation type="journal article" date="2018" name="Biotechnol. Adv.">
        <title>Improved genomic resources and new bioinformatic workflow for the carcinogenic parasite Clonorchis sinensis: Biotechnological implications.</title>
        <authorList>
            <person name="Wang D."/>
            <person name="Korhonen P.K."/>
            <person name="Gasser R.B."/>
            <person name="Young N.D."/>
        </authorList>
    </citation>
    <scope>NUCLEOTIDE SEQUENCE [LARGE SCALE GENOMIC DNA]</scope>
    <source>
        <strain evidence="9">Cs-k2</strain>
    </source>
</reference>
<dbReference type="PRINTS" id="PR00473">
    <property type="entry name" value="GALCTOKINASE"/>
</dbReference>
<keyword evidence="4 7" id="KW-0378">Hydrolase</keyword>
<dbReference type="InterPro" id="IPR000222">
    <property type="entry name" value="PP2C_BS"/>
</dbReference>
<dbReference type="InterPro" id="IPR019741">
    <property type="entry name" value="Galactokinase_CS"/>
</dbReference>
<dbReference type="SUPFAM" id="SSF55060">
    <property type="entry name" value="GHMP Kinase, C-terminal domain"/>
    <property type="match status" value="1"/>
</dbReference>
<keyword evidence="9" id="KW-0418">Kinase</keyword>
<gene>
    <name evidence="9" type="ORF">CSKR_113805</name>
</gene>
<keyword evidence="6 7" id="KW-0904">Protein phosphatase</keyword>
<comment type="similarity">
    <text evidence="1">Belongs to the GHMP kinase family. GalK subfamily.</text>
</comment>
<dbReference type="GO" id="GO:0005829">
    <property type="term" value="C:cytosol"/>
    <property type="evidence" value="ECO:0007669"/>
    <property type="project" value="TreeGrafter"/>
</dbReference>
<dbReference type="Pfam" id="PF00481">
    <property type="entry name" value="PP2C"/>
    <property type="match status" value="1"/>
</dbReference>
<dbReference type="InterPro" id="IPR020568">
    <property type="entry name" value="Ribosomal_Su5_D2-typ_SF"/>
</dbReference>
<dbReference type="Gene3D" id="3.30.70.3170">
    <property type="match status" value="1"/>
</dbReference>
<accession>A0A8T1M4P4</accession>
<protein>
    <submittedName>
        <fullName evidence="9">N-acetylgalactosamine kinase</fullName>
    </submittedName>
</protein>
<evidence type="ECO:0000256" key="2">
    <source>
        <dbReference type="ARBA" id="ARBA00022723"/>
    </source>
</evidence>
<dbReference type="PANTHER" id="PTHR10457:SF7">
    <property type="entry name" value="GALACTOKINASE-RELATED"/>
    <property type="match status" value="1"/>
</dbReference>
<evidence type="ECO:0000256" key="3">
    <source>
        <dbReference type="ARBA" id="ARBA00022741"/>
    </source>
</evidence>
<dbReference type="NCBIfam" id="TIGR00131">
    <property type="entry name" value="gal_kin"/>
    <property type="match status" value="1"/>
</dbReference>
<dbReference type="GO" id="GO:0004721">
    <property type="term" value="F:phosphoprotein phosphatase activity"/>
    <property type="evidence" value="ECO:0007669"/>
    <property type="project" value="UniProtKB-KW"/>
</dbReference>
<dbReference type="Pfam" id="PF08544">
    <property type="entry name" value="GHMP_kinases_C"/>
    <property type="match status" value="1"/>
</dbReference>
<dbReference type="SUPFAM" id="SSF54211">
    <property type="entry name" value="Ribosomal protein S5 domain 2-like"/>
    <property type="match status" value="1"/>
</dbReference>
<dbReference type="InterPro" id="IPR036554">
    <property type="entry name" value="GHMP_kinase_C_sf"/>
</dbReference>
<dbReference type="Pfam" id="PF00288">
    <property type="entry name" value="GHMP_kinases_N"/>
    <property type="match status" value="1"/>
</dbReference>
<dbReference type="InterPro" id="IPR014721">
    <property type="entry name" value="Ribsml_uS5_D2-typ_fold_subgr"/>
</dbReference>
<keyword evidence="9" id="KW-0808">Transferase</keyword>
<dbReference type="InterPro" id="IPR036457">
    <property type="entry name" value="PPM-type-like_dom_sf"/>
</dbReference>
<dbReference type="GO" id="GO:0004335">
    <property type="term" value="F:galactokinase activity"/>
    <property type="evidence" value="ECO:0007669"/>
    <property type="project" value="InterPro"/>
</dbReference>
<organism evidence="9 10">
    <name type="scientific">Clonorchis sinensis</name>
    <name type="common">Chinese liver fluke</name>
    <dbReference type="NCBI Taxonomy" id="79923"/>
    <lineage>
        <taxon>Eukaryota</taxon>
        <taxon>Metazoa</taxon>
        <taxon>Spiralia</taxon>
        <taxon>Lophotrochozoa</taxon>
        <taxon>Platyhelminthes</taxon>
        <taxon>Trematoda</taxon>
        <taxon>Digenea</taxon>
        <taxon>Opisthorchiida</taxon>
        <taxon>Opisthorchiata</taxon>
        <taxon>Opisthorchiidae</taxon>
        <taxon>Clonorchis</taxon>
    </lineage>
</organism>
<dbReference type="PROSITE" id="PS00106">
    <property type="entry name" value="GALACTOKINASE"/>
    <property type="match status" value="1"/>
</dbReference>
<keyword evidence="5" id="KW-0067">ATP-binding</keyword>
<comment type="caution">
    <text evidence="9">The sequence shown here is derived from an EMBL/GenBank/DDBJ whole genome shotgun (WGS) entry which is preliminary data.</text>
</comment>
<dbReference type="InterPro" id="IPR013750">
    <property type="entry name" value="GHMP_kinase_C_dom"/>
</dbReference>
<dbReference type="InterPro" id="IPR019539">
    <property type="entry name" value="GalKase_N"/>
</dbReference>
<dbReference type="PRINTS" id="PR00959">
    <property type="entry name" value="MEVGALKINASE"/>
</dbReference>
<dbReference type="OrthoDB" id="187738at2759"/>
<evidence type="ECO:0000313" key="10">
    <source>
        <dbReference type="Proteomes" id="UP000286415"/>
    </source>
</evidence>
<evidence type="ECO:0000259" key="8">
    <source>
        <dbReference type="PROSITE" id="PS51746"/>
    </source>
</evidence>
<dbReference type="PANTHER" id="PTHR10457">
    <property type="entry name" value="MEVALONATE KINASE/GALACTOKINASE"/>
    <property type="match status" value="1"/>
</dbReference>
<keyword evidence="10" id="KW-1185">Reference proteome</keyword>
<dbReference type="SUPFAM" id="SSF81606">
    <property type="entry name" value="PP2C-like"/>
    <property type="match status" value="1"/>
</dbReference>
<dbReference type="InterPro" id="IPR001932">
    <property type="entry name" value="PPM-type_phosphatase-like_dom"/>
</dbReference>
<dbReference type="InterPro" id="IPR000705">
    <property type="entry name" value="Galactokinase"/>
</dbReference>
<comment type="similarity">
    <text evidence="7">Belongs to the PP2C family.</text>
</comment>
<feature type="domain" description="PPM-type phosphatase" evidence="8">
    <location>
        <begin position="76"/>
        <end position="360"/>
    </location>
</feature>
<dbReference type="GO" id="GO:0006012">
    <property type="term" value="P:galactose metabolic process"/>
    <property type="evidence" value="ECO:0007669"/>
    <property type="project" value="InterPro"/>
</dbReference>
<sequence length="854" mass="92312">MPFPGSLAFSIRRTLLRHSDQSLSSVISRFASSTKDSHYAHAFEAMLDAPNVLHLSVDSEESIEQGKLIPRIDLKHIGTASVLGRREKNEDRLLACQLSPNHLLFGVFDGHGGSAAAEFARSVLPESIRYGLAALQNTVRKRGQSLRTTDLALFEPVMEHAFLQVNNLMMRHFYHYATARERLWAGTTATVVLLLNSHQVVVGHVGDSRALFSRHGSVTALTTNHDPNSTVLLNDICTDDDGRGMTEAARIKKCGGKVITNSLGVPVVNGRLGMTRSLGDPQLKPFGVTAKPQLTSMKVRHSSASFLALVSDGVTYVMSDEEIQSTIASCRTPRDAAECVVENALLFGSDDNASALVIPFGSWAFIMSANEDDQLPVYPLNEFGAQLAEQLNARGLKCQFVVCAPGRVNLIGEHIDYNGYAVLPMALEQAVHLAVATSPTKSVILSSSDTNYESATVSVEEALTFGSDGPPVAVQWFHYPLCAYHGIADYVKQNRMNWEPPSLALHVGGAEFGGLWPAAGLSSSSALVVASAIAIAHAAGLRIPRRELAGLCAQCERYVGMQGGGMDQAASLLGCENNAILIEFTKPLVTVRPVPLPSDVVFVVAHSGVHARKAATSMYNERVSECRLAAKILTLNSPKRTVFVDNKPLCLVDAQLAWGMARPGDMVRSVAGSTSIVKRFLKPGITDRSELSSVPLSAEDIDSCLTPRTKNMSEFHLQERAEHVYAEAERTLSFYDLCNPLTPAGDVENAQVITQKLGELMNESQRSCAQLYDCSCPALDELISICRSAGAIGSRLTGAGWGGCTVSLVPKAIVSEFMNRVRTEYYMKKGMKEEAVKLIFVSKPGRSAGYMAVN</sequence>
<dbReference type="GO" id="GO:0005524">
    <property type="term" value="F:ATP binding"/>
    <property type="evidence" value="ECO:0007669"/>
    <property type="project" value="UniProtKB-KW"/>
</dbReference>
<dbReference type="CDD" id="cd00143">
    <property type="entry name" value="PP2Cc"/>
    <property type="match status" value="1"/>
</dbReference>
<keyword evidence="2" id="KW-0479">Metal-binding</keyword>
<proteinExistence type="inferred from homology"/>
<dbReference type="GO" id="GO:0046872">
    <property type="term" value="F:metal ion binding"/>
    <property type="evidence" value="ECO:0007669"/>
    <property type="project" value="UniProtKB-KW"/>
</dbReference>
<reference evidence="9 10" key="2">
    <citation type="journal article" date="2021" name="Genomics">
        <title>High-quality reference genome for Clonorchis sinensis.</title>
        <authorList>
            <person name="Young N.D."/>
            <person name="Stroehlein A.J."/>
            <person name="Kinkar L."/>
            <person name="Wang T."/>
            <person name="Sohn W.M."/>
            <person name="Chang B.C.H."/>
            <person name="Kaur P."/>
            <person name="Weisz D."/>
            <person name="Dudchenko O."/>
            <person name="Aiden E.L."/>
            <person name="Korhonen P.K."/>
            <person name="Gasser R.B."/>
        </authorList>
    </citation>
    <scope>NUCLEOTIDE SEQUENCE [LARGE SCALE GENOMIC DNA]</scope>
    <source>
        <strain evidence="9">Cs-k2</strain>
    </source>
</reference>
<evidence type="ECO:0000256" key="7">
    <source>
        <dbReference type="RuleBase" id="RU003465"/>
    </source>
</evidence>
<dbReference type="PROSITE" id="PS51746">
    <property type="entry name" value="PPM_2"/>
    <property type="match status" value="1"/>
</dbReference>
<dbReference type="PROSITE" id="PS01032">
    <property type="entry name" value="PPM_1"/>
    <property type="match status" value="1"/>
</dbReference>
<keyword evidence="3" id="KW-0547">Nucleotide-binding</keyword>
<evidence type="ECO:0000313" key="9">
    <source>
        <dbReference type="EMBL" id="KAG5443949.1"/>
    </source>
</evidence>
<dbReference type="AlphaFoldDB" id="A0A8T1M4P4"/>
<name>A0A8T1M4P4_CLOSI</name>
<dbReference type="Gene3D" id="3.30.230.10">
    <property type="match status" value="1"/>
</dbReference>
<dbReference type="SMART" id="SM00332">
    <property type="entry name" value="PP2Cc"/>
    <property type="match status" value="1"/>
</dbReference>
<evidence type="ECO:0000256" key="5">
    <source>
        <dbReference type="ARBA" id="ARBA00022840"/>
    </source>
</evidence>
<dbReference type="Pfam" id="PF10509">
    <property type="entry name" value="GalKase_gal_bdg"/>
    <property type="match status" value="1"/>
</dbReference>